<reference evidence="8 10" key="2">
    <citation type="submission" date="2018-10" db="EMBL/GenBank/DDBJ databases">
        <title>Bradyrhizobium sp. nov., effective nodules isolated from peanut in China.</title>
        <authorList>
            <person name="Li Y."/>
        </authorList>
    </citation>
    <scope>NUCLEOTIDE SEQUENCE [LARGE SCALE GENOMIC DNA]</scope>
    <source>
        <strain evidence="8 10">CCBAU 53426</strain>
    </source>
</reference>
<evidence type="ECO:0000313" key="8">
    <source>
        <dbReference type="EMBL" id="RXH09805.1"/>
    </source>
</evidence>
<dbReference type="Proteomes" id="UP000290401">
    <property type="component" value="Unassembled WGS sequence"/>
</dbReference>
<evidence type="ECO:0000259" key="5">
    <source>
        <dbReference type="PROSITE" id="PS51077"/>
    </source>
</evidence>
<dbReference type="SMART" id="SM00346">
    <property type="entry name" value="HTH_ICLR"/>
    <property type="match status" value="1"/>
</dbReference>
<dbReference type="Gene3D" id="3.30.450.40">
    <property type="match status" value="1"/>
</dbReference>
<dbReference type="Pfam" id="PF01614">
    <property type="entry name" value="IclR_C"/>
    <property type="match status" value="1"/>
</dbReference>
<dbReference type="InterPro" id="IPR050707">
    <property type="entry name" value="HTH_MetabolicPath_Reg"/>
</dbReference>
<evidence type="ECO:0000256" key="2">
    <source>
        <dbReference type="ARBA" id="ARBA00023125"/>
    </source>
</evidence>
<feature type="region of interest" description="Disordered" evidence="4">
    <location>
        <begin position="1"/>
        <end position="34"/>
    </location>
</feature>
<evidence type="ECO:0000313" key="10">
    <source>
        <dbReference type="Proteomes" id="UP000290401"/>
    </source>
</evidence>
<accession>A0AAE5X2N2</accession>
<evidence type="ECO:0000313" key="7">
    <source>
        <dbReference type="EMBL" id="QAU47610.1"/>
    </source>
</evidence>
<dbReference type="RefSeq" id="WP_128952351.1">
    <property type="nucleotide sequence ID" value="NZ_CP030053.1"/>
</dbReference>
<dbReference type="GO" id="GO:0003700">
    <property type="term" value="F:DNA-binding transcription factor activity"/>
    <property type="evidence" value="ECO:0007669"/>
    <property type="project" value="TreeGrafter"/>
</dbReference>
<gene>
    <name evidence="8" type="ORF">EAS56_24725</name>
    <name evidence="7" type="ORF">XH91_21130</name>
</gene>
<protein>
    <submittedName>
        <fullName evidence="7">IclR family transcriptional regulator</fullName>
    </submittedName>
</protein>
<keyword evidence="2" id="KW-0238">DNA-binding</keyword>
<dbReference type="InterPro" id="IPR014757">
    <property type="entry name" value="Tscrpt_reg_IclR_C"/>
</dbReference>
<dbReference type="SUPFAM" id="SSF55781">
    <property type="entry name" value="GAF domain-like"/>
    <property type="match status" value="1"/>
</dbReference>
<evidence type="ECO:0000313" key="9">
    <source>
        <dbReference type="Proteomes" id="UP000288972"/>
    </source>
</evidence>
<dbReference type="PANTHER" id="PTHR30136">
    <property type="entry name" value="HELIX-TURN-HELIX TRANSCRIPTIONAL REGULATOR, ICLR FAMILY"/>
    <property type="match status" value="1"/>
</dbReference>
<feature type="compositionally biased region" description="Basic and acidic residues" evidence="4">
    <location>
        <begin position="1"/>
        <end position="13"/>
    </location>
</feature>
<proteinExistence type="predicted"/>
<dbReference type="GO" id="GO:0003677">
    <property type="term" value="F:DNA binding"/>
    <property type="evidence" value="ECO:0007669"/>
    <property type="project" value="UniProtKB-KW"/>
</dbReference>
<evidence type="ECO:0000259" key="6">
    <source>
        <dbReference type="PROSITE" id="PS51078"/>
    </source>
</evidence>
<dbReference type="GO" id="GO:0045892">
    <property type="term" value="P:negative regulation of DNA-templated transcription"/>
    <property type="evidence" value="ECO:0007669"/>
    <property type="project" value="TreeGrafter"/>
</dbReference>
<dbReference type="Pfam" id="PF09339">
    <property type="entry name" value="HTH_IclR"/>
    <property type="match status" value="1"/>
</dbReference>
<name>A0AAE5X2N2_9BRAD</name>
<dbReference type="PROSITE" id="PS51078">
    <property type="entry name" value="ICLR_ED"/>
    <property type="match status" value="1"/>
</dbReference>
<dbReference type="InterPro" id="IPR005471">
    <property type="entry name" value="Tscrpt_reg_IclR_N"/>
</dbReference>
<dbReference type="SUPFAM" id="SSF46785">
    <property type="entry name" value="Winged helix' DNA-binding domain"/>
    <property type="match status" value="1"/>
</dbReference>
<evidence type="ECO:0000256" key="4">
    <source>
        <dbReference type="SAM" id="MobiDB-lite"/>
    </source>
</evidence>
<organism evidence="7 9">
    <name type="scientific">Bradyrhizobium guangzhouense</name>
    <dbReference type="NCBI Taxonomy" id="1325095"/>
    <lineage>
        <taxon>Bacteria</taxon>
        <taxon>Pseudomonadati</taxon>
        <taxon>Pseudomonadota</taxon>
        <taxon>Alphaproteobacteria</taxon>
        <taxon>Hyphomicrobiales</taxon>
        <taxon>Nitrobacteraceae</taxon>
        <taxon>Bradyrhizobium</taxon>
    </lineage>
</organism>
<evidence type="ECO:0000256" key="3">
    <source>
        <dbReference type="ARBA" id="ARBA00023163"/>
    </source>
</evidence>
<dbReference type="PROSITE" id="PS51077">
    <property type="entry name" value="HTH_ICLR"/>
    <property type="match status" value="1"/>
</dbReference>
<feature type="domain" description="IclR-ED" evidence="6">
    <location>
        <begin position="100"/>
        <end position="290"/>
    </location>
</feature>
<reference evidence="7 9" key="1">
    <citation type="submission" date="2018-06" db="EMBL/GenBank/DDBJ databases">
        <title>Comparative genomics of rhizobia nodulating Arachis hypogaea in China.</title>
        <authorList>
            <person name="Li Y."/>
        </authorList>
    </citation>
    <scope>NUCLEOTIDE SEQUENCE [LARGE SCALE GENOMIC DNA]</scope>
    <source>
        <strain evidence="7 9">CCBAU 51670</strain>
    </source>
</reference>
<dbReference type="InterPro" id="IPR029016">
    <property type="entry name" value="GAF-like_dom_sf"/>
</dbReference>
<feature type="domain" description="HTH iclR-type" evidence="5">
    <location>
        <begin position="37"/>
        <end position="99"/>
    </location>
</feature>
<dbReference type="Gene3D" id="1.10.10.10">
    <property type="entry name" value="Winged helix-like DNA-binding domain superfamily/Winged helix DNA-binding domain"/>
    <property type="match status" value="1"/>
</dbReference>
<sequence>MAKVEKKAAKRAAEAAAKTPEPKNPKDNPKNNPKNYVASVGKAFAVLRSFTSEAFELTLSEVAARADLDRGTAFRLIQTLIELGYLQAVPQSRRFRLGVACLDLGYTVLSHGSLRNIVEPLLRDLVPEVGDAASLGILDNGDVIYLARVSAGLDRYKMDRRPGTRIPAYSAALGHAMLAHLPREEQIRRLESRPRVKLSERTLTDLDALLARLDQVKKKGHAVSDGENAYGLRTLATPILDAQGSVIAGLSVTVDAMRMDMPTFRDQALPRLMQLTGKVQELAIKSGLLS</sequence>
<dbReference type="Proteomes" id="UP000288972">
    <property type="component" value="Chromosome"/>
</dbReference>
<dbReference type="InterPro" id="IPR036390">
    <property type="entry name" value="WH_DNA-bd_sf"/>
</dbReference>
<dbReference type="EMBL" id="CP030053">
    <property type="protein sequence ID" value="QAU47610.1"/>
    <property type="molecule type" value="Genomic_DNA"/>
</dbReference>
<keyword evidence="3" id="KW-0804">Transcription</keyword>
<evidence type="ECO:0000256" key="1">
    <source>
        <dbReference type="ARBA" id="ARBA00023015"/>
    </source>
</evidence>
<keyword evidence="1" id="KW-0805">Transcription regulation</keyword>
<dbReference type="EMBL" id="RDQZ01000023">
    <property type="protein sequence ID" value="RXH09805.1"/>
    <property type="molecule type" value="Genomic_DNA"/>
</dbReference>
<feature type="compositionally biased region" description="Basic and acidic residues" evidence="4">
    <location>
        <begin position="20"/>
        <end position="29"/>
    </location>
</feature>
<dbReference type="KEGG" id="bgz:XH91_21130"/>
<keyword evidence="10" id="KW-1185">Reference proteome</keyword>
<dbReference type="PANTHER" id="PTHR30136:SF34">
    <property type="entry name" value="TRANSCRIPTIONAL REGULATOR"/>
    <property type="match status" value="1"/>
</dbReference>
<dbReference type="InterPro" id="IPR036388">
    <property type="entry name" value="WH-like_DNA-bd_sf"/>
</dbReference>
<dbReference type="AlphaFoldDB" id="A0AAE5X2N2"/>